<dbReference type="EMBL" id="MCOK01000001">
    <property type="protein sequence ID" value="OOC52451.1"/>
    <property type="molecule type" value="Genomic_DNA"/>
</dbReference>
<sequence length="88" mass="9392">MALRRIGAHIFTLGTRMDVLTVPQRTTLDGAGGLGVARLAVCTVDGELALYPAVPFSLLPSARRQRKRSTDIPVLVNNFVERSEGGSG</sequence>
<reference evidence="2" key="1">
    <citation type="submission" date="2016-08" db="EMBL/GenBank/DDBJ databases">
        <authorList>
            <person name="Tokovenko B."/>
            <person name="Kalinowski J."/>
        </authorList>
    </citation>
    <scope>NUCLEOTIDE SEQUENCE [LARGE SCALE GENOMIC DNA]</scope>
    <source>
        <strain evidence="2">UTMC102</strain>
    </source>
</reference>
<gene>
    <name evidence="1" type="ORF">NOSIN_00210</name>
</gene>
<name>A0A1V3BV75_9ACTN</name>
<organism evidence="1 2">
    <name type="scientific">Nocardiopsis sinuspersici</name>
    <dbReference type="NCBI Taxonomy" id="501010"/>
    <lineage>
        <taxon>Bacteria</taxon>
        <taxon>Bacillati</taxon>
        <taxon>Actinomycetota</taxon>
        <taxon>Actinomycetes</taxon>
        <taxon>Streptosporangiales</taxon>
        <taxon>Nocardiopsidaceae</taxon>
        <taxon>Nocardiopsis</taxon>
    </lineage>
</organism>
<comment type="caution">
    <text evidence="1">The sequence shown here is derived from an EMBL/GenBank/DDBJ whole genome shotgun (WGS) entry which is preliminary data.</text>
</comment>
<proteinExistence type="predicted"/>
<protein>
    <submittedName>
        <fullName evidence="1">Uncharacterized protein</fullName>
    </submittedName>
</protein>
<accession>A0A1V3BV75</accession>
<dbReference type="Proteomes" id="UP000189004">
    <property type="component" value="Unassembled WGS sequence"/>
</dbReference>
<dbReference type="AlphaFoldDB" id="A0A1V3BV75"/>
<evidence type="ECO:0000313" key="1">
    <source>
        <dbReference type="EMBL" id="OOC52451.1"/>
    </source>
</evidence>
<evidence type="ECO:0000313" key="2">
    <source>
        <dbReference type="Proteomes" id="UP000189004"/>
    </source>
</evidence>
<keyword evidence="2" id="KW-1185">Reference proteome</keyword>